<dbReference type="RefSeq" id="XP_027194364.1">
    <property type="nucleotide sequence ID" value="XM_027338563.1"/>
</dbReference>
<name>A0A6P6XR52_DERPT</name>
<sequence>MSSLKLIDLDKLCGTKHWNQTLSWLIDHNPDLTYCFEETCLLWTICLCLFLLTCFQVLNLWKKSSIITKNSSSSLHHPNHHHHPIPWNIINVTNLIICTSLIIINFIEILNIIIWNNNLIPIKPIEWLSPLIKIITLIYLFYISLLFRRMGIYSSGSIFIFLLLFAIYHMINFRTILLAIFTDVSTITISQYTAAAVTILS</sequence>
<keyword evidence="2" id="KW-1185">Reference proteome</keyword>
<evidence type="ECO:0000313" key="2">
    <source>
        <dbReference type="Proteomes" id="UP000515146"/>
    </source>
</evidence>
<dbReference type="InParanoid" id="A0A6P6XR52"/>
<feature type="transmembrane region" description="Helical" evidence="1">
    <location>
        <begin position="127"/>
        <end position="145"/>
    </location>
</feature>
<keyword evidence="1" id="KW-0472">Membrane</keyword>
<proteinExistence type="predicted"/>
<feature type="transmembrane region" description="Helical" evidence="1">
    <location>
        <begin position="152"/>
        <end position="171"/>
    </location>
</feature>
<feature type="transmembrane region" description="Helical" evidence="1">
    <location>
        <begin position="41"/>
        <end position="61"/>
    </location>
</feature>
<keyword evidence="1" id="KW-1133">Transmembrane helix</keyword>
<keyword evidence="1" id="KW-0812">Transmembrane</keyword>
<dbReference type="AlphaFoldDB" id="A0A6P6XR52"/>
<protein>
    <submittedName>
        <fullName evidence="3">Multidrug resistance-associated protein 1-like</fullName>
    </submittedName>
</protein>
<evidence type="ECO:0000256" key="1">
    <source>
        <dbReference type="SAM" id="Phobius"/>
    </source>
</evidence>
<dbReference type="Proteomes" id="UP000515146">
    <property type="component" value="Unplaced"/>
</dbReference>
<gene>
    <name evidence="3" type="primary">LOC113789076</name>
</gene>
<feature type="transmembrane region" description="Helical" evidence="1">
    <location>
        <begin position="92"/>
        <end position="115"/>
    </location>
</feature>
<accession>A0A6P6XR52</accession>
<dbReference type="KEGG" id="dpte:113789076"/>
<reference evidence="3" key="1">
    <citation type="submission" date="2025-08" db="UniProtKB">
        <authorList>
            <consortium name="RefSeq"/>
        </authorList>
    </citation>
    <scope>IDENTIFICATION</scope>
    <source>
        <strain evidence="3">Airmid</strain>
    </source>
</reference>
<organism evidence="2 3">
    <name type="scientific">Dermatophagoides pteronyssinus</name>
    <name type="common">European house dust mite</name>
    <dbReference type="NCBI Taxonomy" id="6956"/>
    <lineage>
        <taxon>Eukaryota</taxon>
        <taxon>Metazoa</taxon>
        <taxon>Ecdysozoa</taxon>
        <taxon>Arthropoda</taxon>
        <taxon>Chelicerata</taxon>
        <taxon>Arachnida</taxon>
        <taxon>Acari</taxon>
        <taxon>Acariformes</taxon>
        <taxon>Sarcoptiformes</taxon>
        <taxon>Astigmata</taxon>
        <taxon>Psoroptidia</taxon>
        <taxon>Analgoidea</taxon>
        <taxon>Pyroglyphidae</taxon>
        <taxon>Dermatophagoidinae</taxon>
        <taxon>Dermatophagoides</taxon>
    </lineage>
</organism>
<evidence type="ECO:0000313" key="3">
    <source>
        <dbReference type="RefSeq" id="XP_027194364.1"/>
    </source>
</evidence>